<organism evidence="2 3">
    <name type="scientific">Nesterenkonia aurantiaca</name>
    <dbReference type="NCBI Taxonomy" id="1436010"/>
    <lineage>
        <taxon>Bacteria</taxon>
        <taxon>Bacillati</taxon>
        <taxon>Actinomycetota</taxon>
        <taxon>Actinomycetes</taxon>
        <taxon>Micrococcales</taxon>
        <taxon>Micrococcaceae</taxon>
        <taxon>Nesterenkonia</taxon>
    </lineage>
</organism>
<gene>
    <name evidence="2" type="ORF">EV640_10884</name>
</gene>
<sequence>MSDFRYGPVELYLIVFDTEQPAPGCLAPLVEMLSSGTVRLLDLVAVSKNDSGEVMMLDLPSRDLLGLARLGKDRLGPARLGPDRLGPARPGLDRPGLDPLDPTVGPDPVTEGLIGEEDLADLAAPLDHGSCAAVLALELRVELALAERLAPSRAQVLRSAHIPAPVVNALIDLYDPVEGTSP</sequence>
<dbReference type="Proteomes" id="UP000294506">
    <property type="component" value="Unassembled WGS sequence"/>
</dbReference>
<keyword evidence="3" id="KW-1185">Reference proteome</keyword>
<evidence type="ECO:0000313" key="3">
    <source>
        <dbReference type="Proteomes" id="UP000294506"/>
    </source>
</evidence>
<proteinExistence type="predicted"/>
<name>A0A4R7FZP1_9MICC</name>
<evidence type="ECO:0000313" key="2">
    <source>
        <dbReference type="EMBL" id="TDS84226.1"/>
    </source>
</evidence>
<dbReference type="EMBL" id="SOAN01000008">
    <property type="protein sequence ID" value="TDS84226.1"/>
    <property type="molecule type" value="Genomic_DNA"/>
</dbReference>
<protein>
    <submittedName>
        <fullName evidence="2">Uncharacterized protein</fullName>
    </submittedName>
</protein>
<dbReference type="InterPro" id="IPR046288">
    <property type="entry name" value="DUF6325"/>
</dbReference>
<dbReference type="AlphaFoldDB" id="A0A4R7FZP1"/>
<feature type="region of interest" description="Disordered" evidence="1">
    <location>
        <begin position="78"/>
        <end position="101"/>
    </location>
</feature>
<dbReference type="RefSeq" id="WP_133726421.1">
    <property type="nucleotide sequence ID" value="NZ_SOAN01000008.1"/>
</dbReference>
<dbReference type="Pfam" id="PF19850">
    <property type="entry name" value="DUF6325"/>
    <property type="match status" value="2"/>
</dbReference>
<accession>A0A4R7FZP1</accession>
<comment type="caution">
    <text evidence="2">The sequence shown here is derived from an EMBL/GenBank/DDBJ whole genome shotgun (WGS) entry which is preliminary data.</text>
</comment>
<evidence type="ECO:0000256" key="1">
    <source>
        <dbReference type="SAM" id="MobiDB-lite"/>
    </source>
</evidence>
<reference evidence="2 3" key="1">
    <citation type="submission" date="2019-03" db="EMBL/GenBank/DDBJ databases">
        <title>Genomic Encyclopedia of Type Strains, Phase III (KMG-III): the genomes of soil and plant-associated and newly described type strains.</title>
        <authorList>
            <person name="Whitman W."/>
        </authorList>
    </citation>
    <scope>NUCLEOTIDE SEQUENCE [LARGE SCALE GENOMIC DNA]</scope>
    <source>
        <strain evidence="2 3">DSM 27373</strain>
    </source>
</reference>